<dbReference type="PANTHER" id="PTHR33558">
    <property type="entry name" value="GLUTAREDOXIN-LIKE PROTEIN C5ORF63 HOMOLOG"/>
    <property type="match status" value="1"/>
</dbReference>
<comment type="caution">
    <text evidence="2">The sequence shown here is derived from an EMBL/GenBank/DDBJ whole genome shotgun (WGS) entry which is preliminary data.</text>
</comment>
<evidence type="ECO:0000313" key="2">
    <source>
        <dbReference type="EMBL" id="KAK5531756.1"/>
    </source>
</evidence>
<accession>A0AAV9Q2H8</accession>
<keyword evidence="1" id="KW-0813">Transport</keyword>
<comment type="similarity">
    <text evidence="1">Belongs to the glutaredoxin family.</text>
</comment>
<evidence type="ECO:0000313" key="3">
    <source>
        <dbReference type="Proteomes" id="UP001345827"/>
    </source>
</evidence>
<dbReference type="SUPFAM" id="SSF52833">
    <property type="entry name" value="Thioredoxin-like"/>
    <property type="match status" value="1"/>
</dbReference>
<dbReference type="EMBL" id="JAXLQG010000016">
    <property type="protein sequence ID" value="KAK5531756.1"/>
    <property type="molecule type" value="Genomic_DNA"/>
</dbReference>
<dbReference type="AlphaFoldDB" id="A0AAV9Q2H8"/>
<sequence length="123" mass="14058">MYNAPTSIISCTTSEHAMQPTLALRSARLTLFTRVNCGLCDVAKSRLMEVQQRRTIDYSEIDIDAPEQKQWKNVYDYDVPVLHVDKNSTAKLTLDAAKKLMHRFTVEEVEKALDEIEHQQSSS</sequence>
<dbReference type="InterPro" id="IPR008554">
    <property type="entry name" value="Glutaredoxin-like"/>
</dbReference>
<dbReference type="PANTHER" id="PTHR33558:SF1">
    <property type="entry name" value="GLUTAREDOXIN-LIKE PROTEIN C5ORF63 HOMOLOG"/>
    <property type="match status" value="1"/>
</dbReference>
<dbReference type="Pfam" id="PF05768">
    <property type="entry name" value="Glrx-like"/>
    <property type="match status" value="1"/>
</dbReference>
<dbReference type="InterPro" id="IPR052565">
    <property type="entry name" value="Glutaredoxin-like_YDR286C"/>
</dbReference>
<evidence type="ECO:0000256" key="1">
    <source>
        <dbReference type="RuleBase" id="RU363082"/>
    </source>
</evidence>
<proteinExistence type="inferred from homology"/>
<keyword evidence="1" id="KW-0249">Electron transport</keyword>
<keyword evidence="3" id="KW-1185">Reference proteome</keyword>
<dbReference type="Gene3D" id="3.40.30.10">
    <property type="entry name" value="Glutaredoxin"/>
    <property type="match status" value="1"/>
</dbReference>
<dbReference type="Proteomes" id="UP001345827">
    <property type="component" value="Unassembled WGS sequence"/>
</dbReference>
<dbReference type="InterPro" id="IPR036249">
    <property type="entry name" value="Thioredoxin-like_sf"/>
</dbReference>
<gene>
    <name evidence="2" type="ORF">LTR25_008086</name>
</gene>
<reference evidence="2 3" key="1">
    <citation type="submission" date="2023-06" db="EMBL/GenBank/DDBJ databases">
        <title>Black Yeasts Isolated from many extreme environments.</title>
        <authorList>
            <person name="Coleine C."/>
            <person name="Stajich J.E."/>
            <person name="Selbmann L."/>
        </authorList>
    </citation>
    <scope>NUCLEOTIDE SEQUENCE [LARGE SCALE GENOMIC DNA]</scope>
    <source>
        <strain evidence="2 3">CCFEE 5887</strain>
    </source>
</reference>
<protein>
    <recommendedName>
        <fullName evidence="1">Glutaredoxin-like protein</fullName>
    </recommendedName>
</protein>
<name>A0AAV9Q2H8_9PEZI</name>
<organism evidence="2 3">
    <name type="scientific">Vermiconidia calcicola</name>
    <dbReference type="NCBI Taxonomy" id="1690605"/>
    <lineage>
        <taxon>Eukaryota</taxon>
        <taxon>Fungi</taxon>
        <taxon>Dikarya</taxon>
        <taxon>Ascomycota</taxon>
        <taxon>Pezizomycotina</taxon>
        <taxon>Dothideomycetes</taxon>
        <taxon>Dothideomycetidae</taxon>
        <taxon>Mycosphaerellales</taxon>
        <taxon>Extremaceae</taxon>
        <taxon>Vermiconidia</taxon>
    </lineage>
</organism>